<dbReference type="Gene3D" id="3.10.250.10">
    <property type="entry name" value="SRCR-like domain"/>
    <property type="match status" value="2"/>
</dbReference>
<dbReference type="FunFam" id="3.10.250.10:FF:000009">
    <property type="entry name" value="WC1"/>
    <property type="match status" value="1"/>
</dbReference>
<feature type="domain" description="SRCR" evidence="3">
    <location>
        <begin position="49"/>
        <end position="148"/>
    </location>
</feature>
<name>A0A7K5JH03_TOXRE</name>
<keyword evidence="1 2" id="KW-1015">Disulfide bond</keyword>
<evidence type="ECO:0000256" key="1">
    <source>
        <dbReference type="ARBA" id="ARBA00023157"/>
    </source>
</evidence>
<dbReference type="PRINTS" id="PR00258">
    <property type="entry name" value="SPERACTRCPTR"/>
</dbReference>
<dbReference type="PROSITE" id="PS50287">
    <property type="entry name" value="SRCR_2"/>
    <property type="match status" value="2"/>
</dbReference>
<dbReference type="EMBL" id="VXBI01015907">
    <property type="protein sequence ID" value="NWS93238.1"/>
    <property type="molecule type" value="Genomic_DNA"/>
</dbReference>
<evidence type="ECO:0000256" key="2">
    <source>
        <dbReference type="PROSITE-ProRule" id="PRU00196"/>
    </source>
</evidence>
<proteinExistence type="predicted"/>
<dbReference type="GO" id="GO:0005886">
    <property type="term" value="C:plasma membrane"/>
    <property type="evidence" value="ECO:0007669"/>
    <property type="project" value="TreeGrafter"/>
</dbReference>
<feature type="domain" description="SRCR" evidence="3">
    <location>
        <begin position="1"/>
        <end position="44"/>
    </location>
</feature>
<dbReference type="SUPFAM" id="SSF56487">
    <property type="entry name" value="SRCR-like"/>
    <property type="match status" value="2"/>
</dbReference>
<feature type="non-terminal residue" evidence="4">
    <location>
        <position position="1"/>
    </location>
</feature>
<dbReference type="InterPro" id="IPR036772">
    <property type="entry name" value="SRCR-like_dom_sf"/>
</dbReference>
<gene>
    <name evidence="4" type="primary">Cd163_2</name>
    <name evidence="4" type="ORF">TOXRED_R13508</name>
</gene>
<feature type="disulfide bond" evidence="2">
    <location>
        <begin position="118"/>
        <end position="128"/>
    </location>
</feature>
<dbReference type="GO" id="GO:0031638">
    <property type="term" value="P:zymogen activation"/>
    <property type="evidence" value="ECO:0007669"/>
    <property type="project" value="TreeGrafter"/>
</dbReference>
<dbReference type="AlphaFoldDB" id="A0A7K5JH03"/>
<dbReference type="InterPro" id="IPR001190">
    <property type="entry name" value="SRCR"/>
</dbReference>
<dbReference type="PANTHER" id="PTHR48071">
    <property type="entry name" value="SRCR DOMAIN-CONTAINING PROTEIN"/>
    <property type="match status" value="1"/>
</dbReference>
<comment type="caution">
    <text evidence="4">The sequence shown here is derived from an EMBL/GenBank/DDBJ whole genome shotgun (WGS) entry which is preliminary data.</text>
</comment>
<dbReference type="SMART" id="SM00202">
    <property type="entry name" value="SR"/>
    <property type="match status" value="1"/>
</dbReference>
<evidence type="ECO:0000313" key="5">
    <source>
        <dbReference type="Proteomes" id="UP000523146"/>
    </source>
</evidence>
<feature type="non-terminal residue" evidence="4">
    <location>
        <position position="148"/>
    </location>
</feature>
<dbReference type="Pfam" id="PF00530">
    <property type="entry name" value="SRCR"/>
    <property type="match status" value="2"/>
</dbReference>
<reference evidence="4 5" key="1">
    <citation type="submission" date="2019-09" db="EMBL/GenBank/DDBJ databases">
        <title>Bird 10,000 Genomes (B10K) Project - Family phase.</title>
        <authorList>
            <person name="Zhang G."/>
        </authorList>
    </citation>
    <scope>NUCLEOTIDE SEQUENCE [LARGE SCALE GENOMIC DNA]</scope>
    <source>
        <strain evidence="4">B10K-DU-002-15</strain>
        <tissue evidence="4">Muscle</tissue>
    </source>
</reference>
<sequence>QGTGRIWLQPYICKGTENALDECPHFGWGVHFCGHERDAGVSCTDAVELRLAGGSPCAGRVEMKLQGQWGSVGDSYWKMEDAEVVCQQLGCGSAAGAYSARDRFGVGDGPVSLLFVYCNGKEATLWECEIDGWGTYGNFHDYDTAVVC</sequence>
<dbReference type="Proteomes" id="UP000523146">
    <property type="component" value="Unassembled WGS sequence"/>
</dbReference>
<dbReference type="GO" id="GO:0004252">
    <property type="term" value="F:serine-type endopeptidase activity"/>
    <property type="evidence" value="ECO:0007669"/>
    <property type="project" value="TreeGrafter"/>
</dbReference>
<accession>A0A7K5JH03</accession>
<comment type="caution">
    <text evidence="2">Lacks conserved residue(s) required for the propagation of feature annotation.</text>
</comment>
<keyword evidence="5" id="KW-1185">Reference proteome</keyword>
<protein>
    <submittedName>
        <fullName evidence="4">C163A protein</fullName>
    </submittedName>
</protein>
<organism evidence="4 5">
    <name type="scientific">Toxostoma redivivum</name>
    <name type="common">California thrasher</name>
    <dbReference type="NCBI Taxonomy" id="99882"/>
    <lineage>
        <taxon>Eukaryota</taxon>
        <taxon>Metazoa</taxon>
        <taxon>Chordata</taxon>
        <taxon>Craniata</taxon>
        <taxon>Vertebrata</taxon>
        <taxon>Euteleostomi</taxon>
        <taxon>Archelosauria</taxon>
        <taxon>Archosauria</taxon>
        <taxon>Dinosauria</taxon>
        <taxon>Saurischia</taxon>
        <taxon>Theropoda</taxon>
        <taxon>Coelurosauria</taxon>
        <taxon>Aves</taxon>
        <taxon>Neognathae</taxon>
        <taxon>Neoaves</taxon>
        <taxon>Telluraves</taxon>
        <taxon>Australaves</taxon>
        <taxon>Passeriformes</taxon>
        <taxon>Mimidae</taxon>
        <taxon>Toxostoma</taxon>
    </lineage>
</organism>
<dbReference type="PANTHER" id="PTHR48071:SF24">
    <property type="entry name" value="DELETED IN MALIGNANT BRAIN TUMORS 1 PROTEIN-LIKE"/>
    <property type="match status" value="1"/>
</dbReference>
<evidence type="ECO:0000313" key="4">
    <source>
        <dbReference type="EMBL" id="NWS93238.1"/>
    </source>
</evidence>
<evidence type="ECO:0000259" key="3">
    <source>
        <dbReference type="PROSITE" id="PS50287"/>
    </source>
</evidence>
<feature type="disulfide bond" evidence="2">
    <location>
        <begin position="13"/>
        <end position="23"/>
    </location>
</feature>